<evidence type="ECO:0000313" key="3">
    <source>
        <dbReference type="Proteomes" id="UP000217790"/>
    </source>
</evidence>
<evidence type="ECO:0000313" key="2">
    <source>
        <dbReference type="EMBL" id="PBK96307.1"/>
    </source>
</evidence>
<reference evidence="3" key="1">
    <citation type="journal article" date="2017" name="Nat. Ecol. Evol.">
        <title>Genome expansion and lineage-specific genetic innovations in the forest pathogenic fungi Armillaria.</title>
        <authorList>
            <person name="Sipos G."/>
            <person name="Prasanna A.N."/>
            <person name="Walter M.C."/>
            <person name="O'Connor E."/>
            <person name="Balint B."/>
            <person name="Krizsan K."/>
            <person name="Kiss B."/>
            <person name="Hess J."/>
            <person name="Varga T."/>
            <person name="Slot J."/>
            <person name="Riley R."/>
            <person name="Boka B."/>
            <person name="Rigling D."/>
            <person name="Barry K."/>
            <person name="Lee J."/>
            <person name="Mihaltcheva S."/>
            <person name="LaButti K."/>
            <person name="Lipzen A."/>
            <person name="Waldron R."/>
            <person name="Moloney N.M."/>
            <person name="Sperisen C."/>
            <person name="Kredics L."/>
            <person name="Vagvoelgyi C."/>
            <person name="Patrignani A."/>
            <person name="Fitzpatrick D."/>
            <person name="Nagy I."/>
            <person name="Doyle S."/>
            <person name="Anderson J.B."/>
            <person name="Grigoriev I.V."/>
            <person name="Gueldener U."/>
            <person name="Muensterkoetter M."/>
            <person name="Nagy L.G."/>
        </authorList>
    </citation>
    <scope>NUCLEOTIDE SEQUENCE [LARGE SCALE GENOMIC DNA]</scope>
    <source>
        <strain evidence="3">Ar21-2</strain>
    </source>
</reference>
<keyword evidence="1" id="KW-0472">Membrane</keyword>
<feature type="transmembrane region" description="Helical" evidence="1">
    <location>
        <begin position="34"/>
        <end position="55"/>
    </location>
</feature>
<proteinExistence type="predicted"/>
<keyword evidence="1" id="KW-1133">Transmembrane helix</keyword>
<dbReference type="EMBL" id="KZ293650">
    <property type="protein sequence ID" value="PBK96307.1"/>
    <property type="molecule type" value="Genomic_DNA"/>
</dbReference>
<gene>
    <name evidence="2" type="ORF">ARMGADRAFT_691685</name>
</gene>
<accession>A0A2H3E4P4</accession>
<protein>
    <submittedName>
        <fullName evidence="2">Uncharacterized protein</fullName>
    </submittedName>
</protein>
<organism evidence="2 3">
    <name type="scientific">Armillaria gallica</name>
    <name type="common">Bulbous honey fungus</name>
    <name type="synonym">Armillaria bulbosa</name>
    <dbReference type="NCBI Taxonomy" id="47427"/>
    <lineage>
        <taxon>Eukaryota</taxon>
        <taxon>Fungi</taxon>
        <taxon>Dikarya</taxon>
        <taxon>Basidiomycota</taxon>
        <taxon>Agaricomycotina</taxon>
        <taxon>Agaricomycetes</taxon>
        <taxon>Agaricomycetidae</taxon>
        <taxon>Agaricales</taxon>
        <taxon>Marasmiineae</taxon>
        <taxon>Physalacriaceae</taxon>
        <taxon>Armillaria</taxon>
    </lineage>
</organism>
<keyword evidence="3" id="KW-1185">Reference proteome</keyword>
<evidence type="ECO:0000256" key="1">
    <source>
        <dbReference type="SAM" id="Phobius"/>
    </source>
</evidence>
<sequence length="88" mass="10110">MIQPVSLPLVSVFLDDRQHHDYFILVEAVFRSPVTLTFCIPVICLCFILLPNHCLDSSYCSSKREQCQSLGFEYSDPVPHEMTCFPIK</sequence>
<dbReference type="OrthoDB" id="10468476at2759"/>
<name>A0A2H3E4P4_ARMGA</name>
<dbReference type="AlphaFoldDB" id="A0A2H3E4P4"/>
<dbReference type="Proteomes" id="UP000217790">
    <property type="component" value="Unassembled WGS sequence"/>
</dbReference>
<dbReference type="InParanoid" id="A0A2H3E4P4"/>
<keyword evidence="1" id="KW-0812">Transmembrane</keyword>